<evidence type="ECO:0000313" key="2">
    <source>
        <dbReference type="EMBL" id="PIZ94841.1"/>
    </source>
</evidence>
<dbReference type="PANTHER" id="PTHR43861">
    <property type="entry name" value="TRANS-ACONITATE 2-METHYLTRANSFERASE-RELATED"/>
    <property type="match status" value="1"/>
</dbReference>
<comment type="caution">
    <text evidence="2">The sequence shown here is derived from an EMBL/GenBank/DDBJ whole genome shotgun (WGS) entry which is preliminary data.</text>
</comment>
<dbReference type="Proteomes" id="UP000228568">
    <property type="component" value="Unassembled WGS sequence"/>
</dbReference>
<name>A0A2M7V7W5_9BACT</name>
<protein>
    <recommendedName>
        <fullName evidence="1">Methyltransferase type 11 domain-containing protein</fullName>
    </recommendedName>
</protein>
<dbReference type="InterPro" id="IPR013216">
    <property type="entry name" value="Methyltransf_11"/>
</dbReference>
<evidence type="ECO:0000313" key="3">
    <source>
        <dbReference type="Proteomes" id="UP000228568"/>
    </source>
</evidence>
<dbReference type="SUPFAM" id="SSF53335">
    <property type="entry name" value="S-adenosyl-L-methionine-dependent methyltransferases"/>
    <property type="match status" value="1"/>
</dbReference>
<dbReference type="EMBL" id="PFPK01000028">
    <property type="protein sequence ID" value="PIZ94841.1"/>
    <property type="molecule type" value="Genomic_DNA"/>
</dbReference>
<reference evidence="3" key="1">
    <citation type="submission" date="2017-09" db="EMBL/GenBank/DDBJ databases">
        <title>Depth-based differentiation of microbial function through sediment-hosted aquifers and enrichment of novel symbionts in the deep terrestrial subsurface.</title>
        <authorList>
            <person name="Probst A.J."/>
            <person name="Ladd B."/>
            <person name="Jarett J.K."/>
            <person name="Geller-Mcgrath D.E."/>
            <person name="Sieber C.M.K."/>
            <person name="Emerson J.B."/>
            <person name="Anantharaman K."/>
            <person name="Thomas B.C."/>
            <person name="Malmstrom R."/>
            <person name="Stieglmeier M."/>
            <person name="Klingl A."/>
            <person name="Woyke T."/>
            <person name="Ryan C.M."/>
            <person name="Banfield J.F."/>
        </authorList>
    </citation>
    <scope>NUCLEOTIDE SEQUENCE [LARGE SCALE GENOMIC DNA]</scope>
</reference>
<accession>A0A2M7V7W5</accession>
<evidence type="ECO:0000259" key="1">
    <source>
        <dbReference type="Pfam" id="PF08241"/>
    </source>
</evidence>
<dbReference type="CDD" id="cd02440">
    <property type="entry name" value="AdoMet_MTases"/>
    <property type="match status" value="1"/>
</dbReference>
<dbReference type="Pfam" id="PF08241">
    <property type="entry name" value="Methyltransf_11"/>
    <property type="match status" value="1"/>
</dbReference>
<sequence length="316" mass="36552">MLQYIHMNDKRNATKGWGVVTASGAEIWDAKPVFANKQITWKDKLKLIFYPKRFLLFRYIEKDFKKKCQEGSINIQNPYRILDVGCGTGSSVIDLKKMFGRQAEVIGIDVVGLQVDLAREKIKQHGVYAEASYFDGIQIPFSSRSFDAVYTSDVLGHVKDVRAWLSEISRVLKSNGILAMFTESKLGKHAYLRNYLMKRGLNTDPHQEFHISLYPKVVLKEFIESAGLEIVRMYTTVWAKFLIHPDELYPALQGQNKFFIFRKLNQFLYWLKKKAHPFSTAFCELFSLMEMLTVGRWVESQGYVVFGRKVKTNLDS</sequence>
<dbReference type="GO" id="GO:0008757">
    <property type="term" value="F:S-adenosylmethionine-dependent methyltransferase activity"/>
    <property type="evidence" value="ECO:0007669"/>
    <property type="project" value="InterPro"/>
</dbReference>
<feature type="domain" description="Methyltransferase type 11" evidence="1">
    <location>
        <begin position="82"/>
        <end position="179"/>
    </location>
</feature>
<gene>
    <name evidence="2" type="ORF">COX81_02450</name>
</gene>
<proteinExistence type="predicted"/>
<dbReference type="Gene3D" id="3.40.50.150">
    <property type="entry name" value="Vaccinia Virus protein VP39"/>
    <property type="match status" value="1"/>
</dbReference>
<dbReference type="InterPro" id="IPR029063">
    <property type="entry name" value="SAM-dependent_MTases_sf"/>
</dbReference>
<organism evidence="2 3">
    <name type="scientific">Candidatus Magasanikbacteria bacterium CG_4_10_14_0_2_um_filter_37_12</name>
    <dbReference type="NCBI Taxonomy" id="1974637"/>
    <lineage>
        <taxon>Bacteria</taxon>
        <taxon>Candidatus Magasanikiibacteriota</taxon>
    </lineage>
</organism>
<dbReference type="AlphaFoldDB" id="A0A2M7V7W5"/>